<dbReference type="PIRSF" id="PIRSF006648">
    <property type="entry name" value="DrrB"/>
    <property type="match status" value="1"/>
</dbReference>
<dbReference type="InterPro" id="IPR051784">
    <property type="entry name" value="Nod_factor_ABC_transporter"/>
</dbReference>
<dbReference type="PROSITE" id="PS51012">
    <property type="entry name" value="ABC_TM2"/>
    <property type="match status" value="1"/>
</dbReference>
<dbReference type="InterPro" id="IPR013525">
    <property type="entry name" value="ABC2_TM"/>
</dbReference>
<comment type="caution">
    <text evidence="7">The sequence shown here is derived from an EMBL/GenBank/DDBJ whole genome shotgun (WGS) entry which is preliminary data.</text>
</comment>
<keyword evidence="3 5" id="KW-1133">Transmembrane helix</keyword>
<feature type="domain" description="ABC transmembrane type-2" evidence="6">
    <location>
        <begin position="7"/>
        <end position="236"/>
    </location>
</feature>
<proteinExistence type="inferred from homology"/>
<evidence type="ECO:0000256" key="2">
    <source>
        <dbReference type="ARBA" id="ARBA00022692"/>
    </source>
</evidence>
<dbReference type="InterPro" id="IPR047817">
    <property type="entry name" value="ABC2_TM_bact-type"/>
</dbReference>
<evidence type="ECO:0000313" key="8">
    <source>
        <dbReference type="Proteomes" id="UP001234495"/>
    </source>
</evidence>
<accession>A0ABT9ZBZ1</accession>
<reference evidence="7 8" key="1">
    <citation type="submission" date="2023-07" db="EMBL/GenBank/DDBJ databases">
        <title>Genomic Encyclopedia of Type Strains, Phase IV (KMG-IV): sequencing the most valuable type-strain genomes for metagenomic binning, comparative biology and taxonomic classification.</title>
        <authorList>
            <person name="Goeker M."/>
        </authorList>
    </citation>
    <scope>NUCLEOTIDE SEQUENCE [LARGE SCALE GENOMIC DNA]</scope>
    <source>
        <strain evidence="7 8">DSM 29005</strain>
    </source>
</reference>
<feature type="transmembrane region" description="Helical" evidence="5">
    <location>
        <begin position="45"/>
        <end position="65"/>
    </location>
</feature>
<protein>
    <recommendedName>
        <fullName evidence="5">Transport permease protein</fullName>
    </recommendedName>
</protein>
<keyword evidence="5" id="KW-0813">Transport</keyword>
<dbReference type="PANTHER" id="PTHR43229:SF2">
    <property type="entry name" value="NODULATION PROTEIN J"/>
    <property type="match status" value="1"/>
</dbReference>
<comment type="similarity">
    <text evidence="5">Belongs to the ABC-2 integral membrane protein family.</text>
</comment>
<feature type="transmembrane region" description="Helical" evidence="5">
    <location>
        <begin position="20"/>
        <end position="39"/>
    </location>
</feature>
<dbReference type="EMBL" id="JAUSUD010000003">
    <property type="protein sequence ID" value="MDQ0229771.1"/>
    <property type="molecule type" value="Genomic_DNA"/>
</dbReference>
<evidence type="ECO:0000256" key="1">
    <source>
        <dbReference type="ARBA" id="ARBA00004141"/>
    </source>
</evidence>
<feature type="transmembrane region" description="Helical" evidence="5">
    <location>
        <begin position="159"/>
        <end position="177"/>
    </location>
</feature>
<feature type="transmembrane region" description="Helical" evidence="5">
    <location>
        <begin position="86"/>
        <end position="116"/>
    </location>
</feature>
<evidence type="ECO:0000259" key="6">
    <source>
        <dbReference type="PROSITE" id="PS51012"/>
    </source>
</evidence>
<feature type="transmembrane region" description="Helical" evidence="5">
    <location>
        <begin position="128"/>
        <end position="147"/>
    </location>
</feature>
<keyword evidence="5" id="KW-1003">Cell membrane</keyword>
<keyword evidence="2 5" id="KW-0812">Transmembrane</keyword>
<sequence>MLTVCKSMMLMSIRDKITVFYAILFPIGLMIGLGLYIGSKEYNPMLMTGVITISMIFWGLQGTAFQIHWQRNRGVFKLVKLTPISLLLFILAFSFARTLIGTVINVIILLIGIGFFEIPLSFTDFTMMFLFTIVGSLIFSTLGILLANITKNEGQMNMFATLVNIPMIFGVEAFFSTNSLPDWLIVMGKFFPAAYFVEGFHIVLGLSNANIFVQLLFLIGFLVITILITTITFSYEEEQSFLSYKKA</sequence>
<evidence type="ECO:0000256" key="5">
    <source>
        <dbReference type="RuleBase" id="RU361157"/>
    </source>
</evidence>
<evidence type="ECO:0000256" key="3">
    <source>
        <dbReference type="ARBA" id="ARBA00022989"/>
    </source>
</evidence>
<dbReference type="RefSeq" id="WP_307338044.1">
    <property type="nucleotide sequence ID" value="NZ_JAUSUD010000003.1"/>
</dbReference>
<dbReference type="PANTHER" id="PTHR43229">
    <property type="entry name" value="NODULATION PROTEIN J"/>
    <property type="match status" value="1"/>
</dbReference>
<feature type="transmembrane region" description="Helical" evidence="5">
    <location>
        <begin position="211"/>
        <end position="235"/>
    </location>
</feature>
<comment type="subcellular location">
    <subcellularLocation>
        <location evidence="5">Cell membrane</location>
        <topology evidence="5">Multi-pass membrane protein</topology>
    </subcellularLocation>
    <subcellularLocation>
        <location evidence="1">Membrane</location>
        <topology evidence="1">Multi-pass membrane protein</topology>
    </subcellularLocation>
</comment>
<gene>
    <name evidence="7" type="ORF">J2S19_001023</name>
</gene>
<dbReference type="Pfam" id="PF01061">
    <property type="entry name" value="ABC2_membrane"/>
    <property type="match status" value="1"/>
</dbReference>
<name>A0ABT9ZBZ1_9BACI</name>
<organism evidence="7 8">
    <name type="scientific">Metabacillus malikii</name>
    <dbReference type="NCBI Taxonomy" id="1504265"/>
    <lineage>
        <taxon>Bacteria</taxon>
        <taxon>Bacillati</taxon>
        <taxon>Bacillota</taxon>
        <taxon>Bacilli</taxon>
        <taxon>Bacillales</taxon>
        <taxon>Bacillaceae</taxon>
        <taxon>Metabacillus</taxon>
    </lineage>
</organism>
<dbReference type="InterPro" id="IPR000412">
    <property type="entry name" value="ABC_2_transport"/>
</dbReference>
<keyword evidence="8" id="KW-1185">Reference proteome</keyword>
<evidence type="ECO:0000256" key="4">
    <source>
        <dbReference type="ARBA" id="ARBA00023136"/>
    </source>
</evidence>
<feature type="transmembrane region" description="Helical" evidence="5">
    <location>
        <begin position="183"/>
        <end position="204"/>
    </location>
</feature>
<evidence type="ECO:0000313" key="7">
    <source>
        <dbReference type="EMBL" id="MDQ0229771.1"/>
    </source>
</evidence>
<keyword evidence="4 5" id="KW-0472">Membrane</keyword>
<dbReference type="Proteomes" id="UP001234495">
    <property type="component" value="Unassembled WGS sequence"/>
</dbReference>